<protein>
    <submittedName>
        <fullName evidence="1">Uncharacterized protein</fullName>
    </submittedName>
</protein>
<dbReference type="EMBL" id="HACM01012485">
    <property type="protein sequence ID" value="CRZ12927.1"/>
    <property type="molecule type" value="Transcribed_RNA"/>
</dbReference>
<sequence length="163" mass="18831">GPTRSRIWETVLLTRCLKFMSFRKAFDRLTVRLSDGMRCDVLIQSLLGTAFERALQSGETLYSHLIALFESGIRTTLPLHVLFLWNFVLKSQRHRPVVRKFFRITLIDPGNCGIVPNLCRIDVVFLKIKSFSRSSIPLPSTMRICSQNRWSPVPEVLPWNPPF</sequence>
<evidence type="ECO:0000313" key="1">
    <source>
        <dbReference type="EMBL" id="CRZ12927.1"/>
    </source>
</evidence>
<dbReference type="AlphaFoldDB" id="A0A0H5RHB9"/>
<proteinExistence type="predicted"/>
<name>A0A0H5RHB9_9EUKA</name>
<accession>A0A0H5RHB9</accession>
<feature type="non-terminal residue" evidence="1">
    <location>
        <position position="1"/>
    </location>
</feature>
<reference evidence="1" key="1">
    <citation type="submission" date="2015-04" db="EMBL/GenBank/DDBJ databases">
        <title>The genome sequence of the plant pathogenic Rhizarian Plasmodiophora brassicae reveals insights in its biotrophic life cycle and the origin of chitin synthesis.</title>
        <authorList>
            <person name="Schwelm A."/>
            <person name="Fogelqvist J."/>
            <person name="Knaust A."/>
            <person name="Julke S."/>
            <person name="Lilja T."/>
            <person name="Dhandapani V."/>
            <person name="Bonilla-Rosso G."/>
            <person name="Karlsson M."/>
            <person name="Shevchenko A."/>
            <person name="Choi S.R."/>
            <person name="Kim H.G."/>
            <person name="Park J.Y."/>
            <person name="Lim Y.P."/>
            <person name="Ludwig-Muller J."/>
            <person name="Dixelius C."/>
        </authorList>
    </citation>
    <scope>NUCLEOTIDE SEQUENCE</scope>
    <source>
        <tissue evidence="1">Potato root galls</tissue>
    </source>
</reference>
<organism evidence="1">
    <name type="scientific">Spongospora subterranea</name>
    <dbReference type="NCBI Taxonomy" id="70186"/>
    <lineage>
        <taxon>Eukaryota</taxon>
        <taxon>Sar</taxon>
        <taxon>Rhizaria</taxon>
        <taxon>Endomyxa</taxon>
        <taxon>Phytomyxea</taxon>
        <taxon>Plasmodiophorida</taxon>
        <taxon>Plasmodiophoridae</taxon>
        <taxon>Spongospora</taxon>
    </lineage>
</organism>